<evidence type="ECO:0000313" key="2">
    <source>
        <dbReference type="Proteomes" id="UP000199532"/>
    </source>
</evidence>
<sequence length="201" mass="23152">MDSYLHYKTIIMFKFIELPNSELAKISRIRRQSPTDTLQIHNLIGGEESQDLSFPHATFTLGLDELKNIKSPVPHRTGTRVIETSSSKFNFIYDLNNTAEGSEPQMYQDKLFVKSYETAFKTILNQDTENQSIQVRTLRIPALHIDALWLHDAKSPAKDKFVPVRSQGLFNNNSFYNRKDFFSILKRTAIDYNIDDDLMGG</sequence>
<dbReference type="Proteomes" id="UP000199532">
    <property type="component" value="Unassembled WGS sequence"/>
</dbReference>
<protein>
    <submittedName>
        <fullName evidence="1">Uncharacterized protein</fullName>
    </submittedName>
</protein>
<keyword evidence="2" id="KW-1185">Reference proteome</keyword>
<dbReference type="STRING" id="408657.SAMN04487995_4581"/>
<reference evidence="1 2" key="1">
    <citation type="submission" date="2016-10" db="EMBL/GenBank/DDBJ databases">
        <authorList>
            <person name="de Groot N.N."/>
        </authorList>
    </citation>
    <scope>NUCLEOTIDE SEQUENCE [LARGE SCALE GENOMIC DNA]</scope>
    <source>
        <strain evidence="1 2">DSM 19938</strain>
    </source>
</reference>
<name>A0A1H6YK26_9BACT</name>
<accession>A0A1H6YK26</accession>
<dbReference type="EMBL" id="FNXY01000007">
    <property type="protein sequence ID" value="SEJ41641.1"/>
    <property type="molecule type" value="Genomic_DNA"/>
</dbReference>
<proteinExistence type="predicted"/>
<dbReference type="AlphaFoldDB" id="A0A1H6YK26"/>
<gene>
    <name evidence="1" type="ORF">SAMN04487995_4581</name>
</gene>
<organism evidence="1 2">
    <name type="scientific">Dyadobacter koreensis</name>
    <dbReference type="NCBI Taxonomy" id="408657"/>
    <lineage>
        <taxon>Bacteria</taxon>
        <taxon>Pseudomonadati</taxon>
        <taxon>Bacteroidota</taxon>
        <taxon>Cytophagia</taxon>
        <taxon>Cytophagales</taxon>
        <taxon>Spirosomataceae</taxon>
        <taxon>Dyadobacter</taxon>
    </lineage>
</organism>
<evidence type="ECO:0000313" key="1">
    <source>
        <dbReference type="EMBL" id="SEJ41641.1"/>
    </source>
</evidence>